<feature type="signal peptide" evidence="4">
    <location>
        <begin position="1"/>
        <end position="23"/>
    </location>
</feature>
<dbReference type="GO" id="GO:0050821">
    <property type="term" value="P:protein stabilization"/>
    <property type="evidence" value="ECO:0007669"/>
    <property type="project" value="TreeGrafter"/>
</dbReference>
<feature type="chain" id="PRO_5029875995" evidence="4">
    <location>
        <begin position="24"/>
        <end position="170"/>
    </location>
</feature>
<dbReference type="Gene3D" id="3.30.910.20">
    <property type="entry name" value="Skp domain"/>
    <property type="match status" value="1"/>
</dbReference>
<dbReference type="SMART" id="SM00935">
    <property type="entry name" value="OmpH"/>
    <property type="match status" value="1"/>
</dbReference>
<evidence type="ECO:0000256" key="1">
    <source>
        <dbReference type="ARBA" id="ARBA00009091"/>
    </source>
</evidence>
<reference evidence="5 6" key="1">
    <citation type="submission" date="2020-04" db="EMBL/GenBank/DDBJ databases">
        <title>Genome sequencing of novel species.</title>
        <authorList>
            <person name="Heo J."/>
            <person name="Kim S.-J."/>
            <person name="Kim J.-S."/>
            <person name="Hong S.-B."/>
            <person name="Kwon S.-W."/>
        </authorList>
    </citation>
    <scope>NUCLEOTIDE SEQUENCE [LARGE SCALE GENOMIC DNA]</scope>
    <source>
        <strain evidence="5 6">F39-2</strain>
    </source>
</reference>
<keyword evidence="6" id="KW-1185">Reference proteome</keyword>
<dbReference type="AlphaFoldDB" id="A0A7L5DUD8"/>
<evidence type="ECO:0000256" key="2">
    <source>
        <dbReference type="ARBA" id="ARBA00022729"/>
    </source>
</evidence>
<comment type="similarity">
    <text evidence="1">Belongs to the Skp family.</text>
</comment>
<dbReference type="RefSeq" id="WP_169605689.1">
    <property type="nucleotide sequence ID" value="NZ_CP051682.1"/>
</dbReference>
<evidence type="ECO:0000256" key="4">
    <source>
        <dbReference type="SAM" id="SignalP"/>
    </source>
</evidence>
<dbReference type="EMBL" id="CP051682">
    <property type="protein sequence ID" value="QJD94672.1"/>
    <property type="molecule type" value="Genomic_DNA"/>
</dbReference>
<dbReference type="Pfam" id="PF03938">
    <property type="entry name" value="OmpH"/>
    <property type="match status" value="1"/>
</dbReference>
<dbReference type="PANTHER" id="PTHR35089">
    <property type="entry name" value="CHAPERONE PROTEIN SKP"/>
    <property type="match status" value="1"/>
</dbReference>
<name>A0A7L5DUD8_9SPHI</name>
<proteinExistence type="inferred from homology"/>
<feature type="coiled-coil region" evidence="3">
    <location>
        <begin position="60"/>
        <end position="117"/>
    </location>
</feature>
<evidence type="ECO:0000313" key="5">
    <source>
        <dbReference type="EMBL" id="QJD94672.1"/>
    </source>
</evidence>
<dbReference type="GO" id="GO:0005829">
    <property type="term" value="C:cytosol"/>
    <property type="evidence" value="ECO:0007669"/>
    <property type="project" value="TreeGrafter"/>
</dbReference>
<dbReference type="KEGG" id="mrob:HH214_01695"/>
<keyword evidence="3" id="KW-0175">Coiled coil</keyword>
<dbReference type="GO" id="GO:0051082">
    <property type="term" value="F:unfolded protein binding"/>
    <property type="evidence" value="ECO:0007669"/>
    <property type="project" value="InterPro"/>
</dbReference>
<dbReference type="InterPro" id="IPR024930">
    <property type="entry name" value="Skp_dom_sf"/>
</dbReference>
<dbReference type="PANTHER" id="PTHR35089:SF1">
    <property type="entry name" value="CHAPERONE PROTEIN SKP"/>
    <property type="match status" value="1"/>
</dbReference>
<dbReference type="Proteomes" id="UP000503278">
    <property type="component" value="Chromosome"/>
</dbReference>
<accession>A0A7L5DUD8</accession>
<organism evidence="5 6">
    <name type="scientific">Mucilaginibacter robiniae</name>
    <dbReference type="NCBI Taxonomy" id="2728022"/>
    <lineage>
        <taxon>Bacteria</taxon>
        <taxon>Pseudomonadati</taxon>
        <taxon>Bacteroidota</taxon>
        <taxon>Sphingobacteriia</taxon>
        <taxon>Sphingobacteriales</taxon>
        <taxon>Sphingobacteriaceae</taxon>
        <taxon>Mucilaginibacter</taxon>
    </lineage>
</organism>
<gene>
    <name evidence="5" type="ORF">HH214_01695</name>
</gene>
<evidence type="ECO:0000313" key="6">
    <source>
        <dbReference type="Proteomes" id="UP000503278"/>
    </source>
</evidence>
<evidence type="ECO:0000256" key="3">
    <source>
        <dbReference type="SAM" id="Coils"/>
    </source>
</evidence>
<protein>
    <submittedName>
        <fullName evidence="5">OmpH family outer membrane protein</fullName>
    </submittedName>
</protein>
<sequence length="170" mass="18720">MKQLFKVALVAGCMLLAGSFAKAQTKVAYIDFGAVMEQMPQAKTINTQITAYQKTFTDQLQTMQNELQTKNAAYEKSRASMTDAARTVSEGELQDLYKRLQDSNNSFNQQVQAKSAELIKPLSDQVRTAITTVAKEKGYNYVLDSGQTALIVSPPSDDLMPAVKLKLGIK</sequence>
<dbReference type="InterPro" id="IPR005632">
    <property type="entry name" value="Chaperone_Skp"/>
</dbReference>
<keyword evidence="2 4" id="KW-0732">Signal</keyword>
<dbReference type="SUPFAM" id="SSF111384">
    <property type="entry name" value="OmpH-like"/>
    <property type="match status" value="1"/>
</dbReference>